<dbReference type="Pfam" id="PF00528">
    <property type="entry name" value="BPD_transp_1"/>
    <property type="match status" value="1"/>
</dbReference>
<feature type="transmembrane region" description="Helical" evidence="7">
    <location>
        <begin position="69"/>
        <end position="91"/>
    </location>
</feature>
<evidence type="ECO:0000313" key="10">
    <source>
        <dbReference type="Proteomes" id="UP000203229"/>
    </source>
</evidence>
<feature type="domain" description="ABC transmembrane type-1" evidence="8">
    <location>
        <begin position="196"/>
        <end position="397"/>
    </location>
</feature>
<evidence type="ECO:0000313" key="9">
    <source>
        <dbReference type="EMBL" id="ASP28190.1"/>
    </source>
</evidence>
<dbReference type="PANTHER" id="PTHR30465:SF0">
    <property type="entry name" value="OLIGOPEPTIDE TRANSPORT SYSTEM PERMEASE PROTEIN APPB"/>
    <property type="match status" value="1"/>
</dbReference>
<dbReference type="SUPFAM" id="SSF161098">
    <property type="entry name" value="MetI-like"/>
    <property type="match status" value="1"/>
</dbReference>
<evidence type="ECO:0000256" key="1">
    <source>
        <dbReference type="ARBA" id="ARBA00004651"/>
    </source>
</evidence>
<dbReference type="GO" id="GO:0005886">
    <property type="term" value="C:plasma membrane"/>
    <property type="evidence" value="ECO:0007669"/>
    <property type="project" value="UniProtKB-SubCell"/>
</dbReference>
<dbReference type="PROSITE" id="PS50928">
    <property type="entry name" value="ABC_TM1"/>
    <property type="match status" value="1"/>
</dbReference>
<keyword evidence="10" id="KW-1185">Reference proteome</keyword>
<dbReference type="KEGG" id="scou:SCORR_v1c04160"/>
<protein>
    <submittedName>
        <fullName evidence="9">Oligopeptide ABC transporter permease</fullName>
    </submittedName>
</protein>
<reference evidence="9 10" key="1">
    <citation type="submission" date="2017-07" db="EMBL/GenBank/DDBJ databases">
        <title>Complete genome sequence of Spiroplasma corruscae EC-1 (DSM 19793).</title>
        <authorList>
            <person name="Tsai Y.-M."/>
            <person name="Lo W.-S."/>
            <person name="Kuo C.-H."/>
        </authorList>
    </citation>
    <scope>NUCLEOTIDE SEQUENCE [LARGE SCALE GENOMIC DNA]</scope>
    <source>
        <strain evidence="9 10">EC-1</strain>
    </source>
</reference>
<evidence type="ECO:0000259" key="8">
    <source>
        <dbReference type="PROSITE" id="PS50928"/>
    </source>
</evidence>
<evidence type="ECO:0000256" key="7">
    <source>
        <dbReference type="RuleBase" id="RU363032"/>
    </source>
</evidence>
<evidence type="ECO:0000256" key="2">
    <source>
        <dbReference type="ARBA" id="ARBA00022448"/>
    </source>
</evidence>
<keyword evidence="2 7" id="KW-0813">Transport</keyword>
<keyword evidence="5 7" id="KW-1133">Transmembrane helix</keyword>
<proteinExistence type="inferred from homology"/>
<accession>A0A222ENW0</accession>
<name>A0A222ENW0_9MOLU</name>
<keyword evidence="3" id="KW-1003">Cell membrane</keyword>
<comment type="subcellular location">
    <subcellularLocation>
        <location evidence="1 7">Cell membrane</location>
        <topology evidence="1 7">Multi-pass membrane protein</topology>
    </subcellularLocation>
</comment>
<dbReference type="GO" id="GO:0055085">
    <property type="term" value="P:transmembrane transport"/>
    <property type="evidence" value="ECO:0007669"/>
    <property type="project" value="InterPro"/>
</dbReference>
<evidence type="ECO:0000256" key="5">
    <source>
        <dbReference type="ARBA" id="ARBA00022989"/>
    </source>
</evidence>
<gene>
    <name evidence="9" type="primary">oppB</name>
    <name evidence="9" type="ORF">SCORR_v1c04160</name>
</gene>
<dbReference type="Proteomes" id="UP000203229">
    <property type="component" value="Chromosome"/>
</dbReference>
<dbReference type="AlphaFoldDB" id="A0A222ENW0"/>
<dbReference type="InterPro" id="IPR035906">
    <property type="entry name" value="MetI-like_sf"/>
</dbReference>
<feature type="transmembrane region" description="Helical" evidence="7">
    <location>
        <begin position="271"/>
        <end position="290"/>
    </location>
</feature>
<comment type="similarity">
    <text evidence="7">Belongs to the binding-protein-dependent transport system permease family.</text>
</comment>
<feature type="transmembrane region" description="Helical" evidence="7">
    <location>
        <begin position="334"/>
        <end position="354"/>
    </location>
</feature>
<feature type="transmembrane region" description="Helical" evidence="7">
    <location>
        <begin position="233"/>
        <end position="259"/>
    </location>
</feature>
<keyword evidence="6 7" id="KW-0472">Membrane</keyword>
<dbReference type="NCBIfam" id="NF043081">
    <property type="entry name" value="MMSYN1_0165"/>
    <property type="match status" value="1"/>
</dbReference>
<dbReference type="PANTHER" id="PTHR30465">
    <property type="entry name" value="INNER MEMBRANE ABC TRANSPORTER"/>
    <property type="match status" value="1"/>
</dbReference>
<evidence type="ECO:0000256" key="6">
    <source>
        <dbReference type="ARBA" id="ARBA00023136"/>
    </source>
</evidence>
<dbReference type="Gene3D" id="1.10.3720.10">
    <property type="entry name" value="MetI-like"/>
    <property type="match status" value="1"/>
</dbReference>
<dbReference type="OrthoDB" id="9773221at2"/>
<sequence>MKKNGLSSSEKKFQNKSLPIIEELNNKLNNSYKKRAHFERFKYLFSKFNTINRDFIKKTPLLTYSLKRIIYAFISLYLAIGTVYILIALSINDISIMNDFDFQKPTVRPYSPEWNAVVNNRKEALGLNGPILKQVLIYWRNITPFIPKQIQLPLSVSQVKVVWGEPQTKWFWLGLIMNKSNGIINYPVYDQFKTAMPISFTIGFSSIILSFALGIPLGIICAKNKEKSLDNSLSWLFLIMISAPATILISVFWLLSVQYLGNAGIWGVDDWTNFMAVIALSIITIPGIVIETRRYIIDEMTADYTKFAESKGLSSTYIFYVHIFRNAGVRIIRVIPGALILSLFGSSLLIERFWGAPGMSKYILTGVATNDIFIVLGFITLSAGVGVFSSLVSDLILVLMDPRVKLS</sequence>
<evidence type="ECO:0000256" key="3">
    <source>
        <dbReference type="ARBA" id="ARBA00022475"/>
    </source>
</evidence>
<evidence type="ECO:0000256" key="4">
    <source>
        <dbReference type="ARBA" id="ARBA00022692"/>
    </source>
</evidence>
<feature type="transmembrane region" description="Helical" evidence="7">
    <location>
        <begin position="198"/>
        <end position="221"/>
    </location>
</feature>
<dbReference type="InterPro" id="IPR000515">
    <property type="entry name" value="MetI-like"/>
</dbReference>
<dbReference type="EMBL" id="CP022535">
    <property type="protein sequence ID" value="ASP28190.1"/>
    <property type="molecule type" value="Genomic_DNA"/>
</dbReference>
<dbReference type="CDD" id="cd06261">
    <property type="entry name" value="TM_PBP2"/>
    <property type="match status" value="1"/>
</dbReference>
<organism evidence="9 10">
    <name type="scientific">Spiroplasma corruscae</name>
    <dbReference type="NCBI Taxonomy" id="216934"/>
    <lineage>
        <taxon>Bacteria</taxon>
        <taxon>Bacillati</taxon>
        <taxon>Mycoplasmatota</taxon>
        <taxon>Mollicutes</taxon>
        <taxon>Entomoplasmatales</taxon>
        <taxon>Spiroplasmataceae</taxon>
        <taxon>Spiroplasma</taxon>
    </lineage>
</organism>
<dbReference type="RefSeq" id="WP_094048699.1">
    <property type="nucleotide sequence ID" value="NZ_CP022535.1"/>
</dbReference>
<keyword evidence="4 7" id="KW-0812">Transmembrane</keyword>
<feature type="transmembrane region" description="Helical" evidence="7">
    <location>
        <begin position="374"/>
        <end position="399"/>
    </location>
</feature>